<feature type="binding site" evidence="6 7">
    <location>
        <position position="168"/>
    </location>
    <ligand>
        <name>FMN</name>
        <dbReference type="ChEBI" id="CHEBI:58210"/>
    </ligand>
</feature>
<evidence type="ECO:0000256" key="2">
    <source>
        <dbReference type="ARBA" id="ARBA00022630"/>
    </source>
</evidence>
<dbReference type="UniPathway" id="UPA01068">
    <property type="reaction ID" value="UER00304"/>
</dbReference>
<dbReference type="OrthoDB" id="9780392at2"/>
<dbReference type="EMBL" id="LWQT01000088">
    <property type="protein sequence ID" value="OAN46780.1"/>
    <property type="molecule type" value="Genomic_DNA"/>
</dbReference>
<evidence type="ECO:0000313" key="10">
    <source>
        <dbReference type="EMBL" id="OAN46780.1"/>
    </source>
</evidence>
<sequence length="195" mass="22058">MSAATDDPLSLFHAWMGEAEAAEPNDPNAMSLATVGADGRPSVRMVLLKGADESGFVFYTNLESRKGGELAANRFAALCFHWKSLRRQIRVEGLTEPVTEAEADAYFASRARTSQIGAWASVQSRPLLGRFELEMRVAEFTAKFGLGKVPRPPHWSGFRLVPDRIEFWQDRPFRLHDRFVYTRKDGEWALQHLYP</sequence>
<feature type="binding site" evidence="6 7">
    <location>
        <position position="66"/>
    </location>
    <ligand>
        <name>FMN</name>
        <dbReference type="ChEBI" id="CHEBI:58210"/>
    </ligand>
</feature>
<evidence type="ECO:0000256" key="5">
    <source>
        <dbReference type="ARBA" id="ARBA00023096"/>
    </source>
</evidence>
<comment type="catalytic activity">
    <reaction evidence="6">
        <text>pyridoxamine 5'-phosphate + O2 + H2O = pyridoxal 5'-phosphate + H2O2 + NH4(+)</text>
        <dbReference type="Rhea" id="RHEA:15817"/>
        <dbReference type="ChEBI" id="CHEBI:15377"/>
        <dbReference type="ChEBI" id="CHEBI:15379"/>
        <dbReference type="ChEBI" id="CHEBI:16240"/>
        <dbReference type="ChEBI" id="CHEBI:28938"/>
        <dbReference type="ChEBI" id="CHEBI:58451"/>
        <dbReference type="ChEBI" id="CHEBI:597326"/>
        <dbReference type="EC" id="1.4.3.5"/>
    </reaction>
</comment>
<feature type="domain" description="Pyridoxine 5'-phosphate oxidase dimerisation C-terminal" evidence="9">
    <location>
        <begin position="155"/>
        <end position="195"/>
    </location>
</feature>
<dbReference type="STRING" id="1285242.A6A04_06170"/>
<dbReference type="InterPro" id="IPR019576">
    <property type="entry name" value="Pyridoxamine_oxidase_dimer_C"/>
</dbReference>
<feature type="binding site" evidence="6 7">
    <location>
        <begin position="123"/>
        <end position="124"/>
    </location>
    <ligand>
        <name>FMN</name>
        <dbReference type="ChEBI" id="CHEBI:58210"/>
    </ligand>
</feature>
<evidence type="ECO:0000313" key="11">
    <source>
        <dbReference type="Proteomes" id="UP000078428"/>
    </source>
</evidence>
<reference evidence="10 11" key="1">
    <citation type="submission" date="2016-04" db="EMBL/GenBank/DDBJ databases">
        <title>Draft genome sequence of freshwater magnetotactic bacteria Magnetospirillum marisnigri SP-1 and Magnetospirillum moscoviense BB-1.</title>
        <authorList>
            <person name="Koziaeva V."/>
            <person name="Dziuba M.V."/>
            <person name="Ivanov T.M."/>
            <person name="Kuznetsov B."/>
            <person name="Grouzdev D.S."/>
        </authorList>
    </citation>
    <scope>NUCLEOTIDE SEQUENCE [LARGE SCALE GENOMIC DNA]</scope>
    <source>
        <strain evidence="10 11">SP-1</strain>
    </source>
</reference>
<feature type="binding site" evidence="6">
    <location>
        <position position="106"/>
    </location>
    <ligand>
        <name>substrate</name>
    </ligand>
</feature>
<dbReference type="PANTHER" id="PTHR10851">
    <property type="entry name" value="PYRIDOXINE-5-PHOSPHATE OXIDASE"/>
    <property type="match status" value="1"/>
</dbReference>
<evidence type="ECO:0000256" key="4">
    <source>
        <dbReference type="ARBA" id="ARBA00023002"/>
    </source>
</evidence>
<feature type="binding site" evidence="6">
    <location>
        <begin position="174"/>
        <end position="176"/>
    </location>
    <ligand>
        <name>substrate</name>
    </ligand>
</feature>
<dbReference type="Gene3D" id="2.30.110.10">
    <property type="entry name" value="Electron Transport, Fmn-binding Protein, Chain A"/>
    <property type="match status" value="1"/>
</dbReference>
<dbReference type="PANTHER" id="PTHR10851:SF0">
    <property type="entry name" value="PYRIDOXINE-5'-PHOSPHATE OXIDASE"/>
    <property type="match status" value="1"/>
</dbReference>
<comment type="catalytic activity">
    <reaction evidence="6">
        <text>pyridoxine 5'-phosphate + O2 = pyridoxal 5'-phosphate + H2O2</text>
        <dbReference type="Rhea" id="RHEA:15149"/>
        <dbReference type="ChEBI" id="CHEBI:15379"/>
        <dbReference type="ChEBI" id="CHEBI:16240"/>
        <dbReference type="ChEBI" id="CHEBI:58589"/>
        <dbReference type="ChEBI" id="CHEBI:597326"/>
        <dbReference type="EC" id="1.4.3.5"/>
    </reaction>
</comment>
<evidence type="ECO:0000259" key="9">
    <source>
        <dbReference type="Pfam" id="PF10590"/>
    </source>
</evidence>
<dbReference type="Pfam" id="PF01243">
    <property type="entry name" value="PNPOx_N"/>
    <property type="match status" value="1"/>
</dbReference>
<feature type="binding site" evidence="6 7">
    <location>
        <begin position="59"/>
        <end position="60"/>
    </location>
    <ligand>
        <name>FMN</name>
        <dbReference type="ChEBI" id="CHEBI:58210"/>
    </ligand>
</feature>
<evidence type="ECO:0000259" key="8">
    <source>
        <dbReference type="Pfam" id="PF01243"/>
    </source>
</evidence>
<evidence type="ECO:0000256" key="1">
    <source>
        <dbReference type="ARBA" id="ARBA00007301"/>
    </source>
</evidence>
<accession>A0A178MD92</accession>
<feature type="binding site" evidence="6">
    <location>
        <position position="49"/>
    </location>
    <ligand>
        <name>substrate</name>
    </ligand>
</feature>
<evidence type="ECO:0000256" key="7">
    <source>
        <dbReference type="PIRSR" id="PIRSR000190-2"/>
    </source>
</evidence>
<feature type="binding site" evidence="6 7">
    <location>
        <position position="178"/>
    </location>
    <ligand>
        <name>FMN</name>
        <dbReference type="ChEBI" id="CHEBI:58210"/>
    </ligand>
</feature>
<dbReference type="HAMAP" id="MF_01629">
    <property type="entry name" value="PdxH"/>
    <property type="match status" value="1"/>
</dbReference>
<dbReference type="GO" id="GO:0008615">
    <property type="term" value="P:pyridoxine biosynthetic process"/>
    <property type="evidence" value="ECO:0007669"/>
    <property type="project" value="UniProtKB-UniRule"/>
</dbReference>
<dbReference type="SUPFAM" id="SSF50475">
    <property type="entry name" value="FMN-binding split barrel"/>
    <property type="match status" value="1"/>
</dbReference>
<organism evidence="10 11">
    <name type="scientific">Paramagnetospirillum marisnigri</name>
    <dbReference type="NCBI Taxonomy" id="1285242"/>
    <lineage>
        <taxon>Bacteria</taxon>
        <taxon>Pseudomonadati</taxon>
        <taxon>Pseudomonadota</taxon>
        <taxon>Alphaproteobacteria</taxon>
        <taxon>Rhodospirillales</taxon>
        <taxon>Magnetospirillaceae</taxon>
        <taxon>Paramagnetospirillum</taxon>
    </lineage>
</organism>
<comment type="pathway">
    <text evidence="6">Cofactor metabolism; pyridoxal 5'-phosphate salvage; pyridoxal 5'-phosphate from pyridoxamine 5'-phosphate: step 1/1.</text>
</comment>
<keyword evidence="4 6" id="KW-0560">Oxidoreductase</keyword>
<keyword evidence="11" id="KW-1185">Reference proteome</keyword>
<dbReference type="InterPro" id="IPR000659">
    <property type="entry name" value="Pyridox_Oxase"/>
</dbReference>
<dbReference type="NCBIfam" id="NF004231">
    <property type="entry name" value="PRK05679.1"/>
    <property type="match status" value="1"/>
</dbReference>
<dbReference type="EC" id="1.4.3.5" evidence="6"/>
<dbReference type="GO" id="GO:0004733">
    <property type="term" value="F:pyridoxamine phosphate oxidase activity"/>
    <property type="evidence" value="ECO:0007669"/>
    <property type="project" value="UniProtKB-UniRule"/>
</dbReference>
<comment type="subunit">
    <text evidence="6">Homodimer.</text>
</comment>
<feature type="binding site" evidence="6">
    <location>
        <position position="110"/>
    </location>
    <ligand>
        <name>substrate</name>
    </ligand>
</feature>
<comment type="cofactor">
    <cofactor evidence="6 7">
        <name>FMN</name>
        <dbReference type="ChEBI" id="CHEBI:58210"/>
    </cofactor>
    <text evidence="6 7">Binds 1 FMN per subunit.</text>
</comment>
<comment type="similarity">
    <text evidence="1 6">Belongs to the pyridoxamine 5'-phosphate oxidase family.</text>
</comment>
<feature type="domain" description="Pyridoxamine 5'-phosphate oxidase N-terminal" evidence="8">
    <location>
        <begin position="19"/>
        <end position="141"/>
    </location>
</feature>
<comment type="pathway">
    <text evidence="6">Cofactor metabolism; pyridoxal 5'-phosphate salvage; pyridoxal 5'-phosphate from pyridoxine 5'-phosphate: step 1/1.</text>
</comment>
<dbReference type="Proteomes" id="UP000078428">
    <property type="component" value="Unassembled WGS sequence"/>
</dbReference>
<feature type="binding site" evidence="6 7">
    <location>
        <position position="88"/>
    </location>
    <ligand>
        <name>FMN</name>
        <dbReference type="ChEBI" id="CHEBI:58210"/>
    </ligand>
</feature>
<feature type="binding site" evidence="6 7">
    <location>
        <position position="65"/>
    </location>
    <ligand>
        <name>FMN</name>
        <dbReference type="ChEBI" id="CHEBI:58210"/>
    </ligand>
</feature>
<feature type="binding site" evidence="6">
    <location>
        <position position="114"/>
    </location>
    <ligand>
        <name>substrate</name>
    </ligand>
</feature>
<evidence type="ECO:0000256" key="6">
    <source>
        <dbReference type="HAMAP-Rule" id="MF_01629"/>
    </source>
</evidence>
<dbReference type="RefSeq" id="WP_068494910.1">
    <property type="nucleotide sequence ID" value="NZ_LWQT01000088.1"/>
</dbReference>
<dbReference type="InterPro" id="IPR011576">
    <property type="entry name" value="Pyridox_Oxase_N"/>
</dbReference>
<dbReference type="InterPro" id="IPR012349">
    <property type="entry name" value="Split_barrel_FMN-bd"/>
</dbReference>
<comment type="caution">
    <text evidence="10">The sequence shown here is derived from an EMBL/GenBank/DDBJ whole genome shotgun (WGS) entry which is preliminary data.</text>
</comment>
<dbReference type="Pfam" id="PF10590">
    <property type="entry name" value="PNP_phzG_C"/>
    <property type="match status" value="1"/>
</dbReference>
<dbReference type="GO" id="GO:0010181">
    <property type="term" value="F:FMN binding"/>
    <property type="evidence" value="ECO:0007669"/>
    <property type="project" value="UniProtKB-UniRule"/>
</dbReference>
<keyword evidence="3 6" id="KW-0288">FMN</keyword>
<proteinExistence type="inferred from homology"/>
<name>A0A178MD92_9PROT</name>
<dbReference type="PIRSF" id="PIRSF000190">
    <property type="entry name" value="Pyd_amn-ph_oxd"/>
    <property type="match status" value="1"/>
</dbReference>
<feature type="binding site" evidence="6 7">
    <location>
        <begin position="44"/>
        <end position="49"/>
    </location>
    <ligand>
        <name>FMN</name>
        <dbReference type="ChEBI" id="CHEBI:58210"/>
    </ligand>
</feature>
<dbReference type="NCBIfam" id="TIGR00558">
    <property type="entry name" value="pdxH"/>
    <property type="match status" value="1"/>
</dbReference>
<comment type="function">
    <text evidence="6">Catalyzes the oxidation of either pyridoxine 5'-phosphate (PNP) or pyridoxamine 5'-phosphate (PMP) into pyridoxal 5'-phosphate (PLP).</text>
</comment>
<keyword evidence="5 6" id="KW-0664">Pyridoxine biosynthesis</keyword>
<dbReference type="PROSITE" id="PS01064">
    <property type="entry name" value="PYRIDOX_OXIDASE"/>
    <property type="match status" value="1"/>
</dbReference>
<evidence type="ECO:0000256" key="3">
    <source>
        <dbReference type="ARBA" id="ARBA00022643"/>
    </source>
</evidence>
<protein>
    <recommendedName>
        <fullName evidence="6">Pyridoxine/pyridoxamine 5'-phosphate oxidase</fullName>
        <ecNumber evidence="6">1.4.3.5</ecNumber>
    </recommendedName>
    <alternativeName>
        <fullName evidence="6">PNP/PMP oxidase</fullName>
        <shortName evidence="6">PNPOx</shortName>
    </alternativeName>
    <alternativeName>
        <fullName evidence="6">Pyridoxal 5'-phosphate synthase</fullName>
    </alternativeName>
</protein>
<keyword evidence="2 6" id="KW-0285">Flavoprotein</keyword>
<dbReference type="InterPro" id="IPR019740">
    <property type="entry name" value="Pyridox_Oxase_CS"/>
</dbReference>
<dbReference type="AlphaFoldDB" id="A0A178MD92"/>
<gene>
    <name evidence="6" type="primary">pdxH</name>
    <name evidence="10" type="ORF">A6A04_06170</name>
</gene>